<protein>
    <submittedName>
        <fullName evidence="2">Uncharacterized protein</fullName>
    </submittedName>
</protein>
<gene>
    <name evidence="2" type="ORF">PLEOSDRAFT_1108618</name>
</gene>
<sequence>MRLLQSPHLNDFPQVCLEGTGLSPQRTPPADATSKDDTPKDETADRIIEFLLRSSGLRRTSSLSLSTLTSLSLSTQVRQPYEDFSNMLRGMTSLRQLTLVNSLPWTIPGAIPDFIGCKYERLPRAASPTSYDGAWPLAGTRPLALHPEPSKPWPMFETTDSRDPSSHEAVSHFHRELASWWHQPPVSPLVMPSTLRELTVHDHGFRCTQFFAIVACQLAQLEIKCVTDGFDPIPLFRESARLLHPLLREGALRELVVCSESDKLVVQCACSALPYCDSPIADSIVQPALSIALDFSADDGLPPVAIYEDIITTSVKALPLGSVCRMLVDFHTDFRGAWFAGFFSCLGFLQSITLRRHAIDGFLQTHLWMAYNDPAAAMVPFRSLKTVFAEWDTRWPQVRADADRILRYLNAGGVYLLFCNVGGHAEGFVRGP</sequence>
<dbReference type="HOGENOM" id="CLU_667505_0_0_1"/>
<organism evidence="2 3">
    <name type="scientific">Pleurotus ostreatus (strain PC15)</name>
    <name type="common">Oyster mushroom</name>
    <dbReference type="NCBI Taxonomy" id="1137138"/>
    <lineage>
        <taxon>Eukaryota</taxon>
        <taxon>Fungi</taxon>
        <taxon>Dikarya</taxon>
        <taxon>Basidiomycota</taxon>
        <taxon>Agaricomycotina</taxon>
        <taxon>Agaricomycetes</taxon>
        <taxon>Agaricomycetidae</taxon>
        <taxon>Agaricales</taxon>
        <taxon>Pleurotineae</taxon>
        <taxon>Pleurotaceae</taxon>
        <taxon>Pleurotus</taxon>
    </lineage>
</organism>
<dbReference type="Proteomes" id="UP000027073">
    <property type="component" value="Unassembled WGS sequence"/>
</dbReference>
<dbReference type="VEuPathDB" id="FungiDB:PLEOSDRAFT_1108618"/>
<proteinExistence type="predicted"/>
<dbReference type="InParanoid" id="A0A067NB28"/>
<dbReference type="OrthoDB" id="2961410at2759"/>
<feature type="region of interest" description="Disordered" evidence="1">
    <location>
        <begin position="15"/>
        <end position="41"/>
    </location>
</feature>
<reference evidence="3" key="1">
    <citation type="journal article" date="2014" name="Proc. Natl. Acad. Sci. U.S.A.">
        <title>Extensive sampling of basidiomycete genomes demonstrates inadequacy of the white-rot/brown-rot paradigm for wood decay fungi.</title>
        <authorList>
            <person name="Riley R."/>
            <person name="Salamov A.A."/>
            <person name="Brown D.W."/>
            <person name="Nagy L.G."/>
            <person name="Floudas D."/>
            <person name="Held B.W."/>
            <person name="Levasseur A."/>
            <person name="Lombard V."/>
            <person name="Morin E."/>
            <person name="Otillar R."/>
            <person name="Lindquist E.A."/>
            <person name="Sun H."/>
            <person name="LaButti K.M."/>
            <person name="Schmutz J."/>
            <person name="Jabbour D."/>
            <person name="Luo H."/>
            <person name="Baker S.E."/>
            <person name="Pisabarro A.G."/>
            <person name="Walton J.D."/>
            <person name="Blanchette R.A."/>
            <person name="Henrissat B."/>
            <person name="Martin F."/>
            <person name="Cullen D."/>
            <person name="Hibbett D.S."/>
            <person name="Grigoriev I.V."/>
        </authorList>
    </citation>
    <scope>NUCLEOTIDE SEQUENCE [LARGE SCALE GENOMIC DNA]</scope>
    <source>
        <strain evidence="3">PC15</strain>
    </source>
</reference>
<accession>A0A067NB28</accession>
<evidence type="ECO:0000256" key="1">
    <source>
        <dbReference type="SAM" id="MobiDB-lite"/>
    </source>
</evidence>
<evidence type="ECO:0000313" key="2">
    <source>
        <dbReference type="EMBL" id="KDQ24165.1"/>
    </source>
</evidence>
<dbReference type="EMBL" id="KL198012">
    <property type="protein sequence ID" value="KDQ24165.1"/>
    <property type="molecule type" value="Genomic_DNA"/>
</dbReference>
<dbReference type="AlphaFoldDB" id="A0A067NB28"/>
<name>A0A067NB28_PLEO1</name>
<evidence type="ECO:0000313" key="3">
    <source>
        <dbReference type="Proteomes" id="UP000027073"/>
    </source>
</evidence>